<evidence type="ECO:0000256" key="8">
    <source>
        <dbReference type="RuleBase" id="RU004135"/>
    </source>
</evidence>
<dbReference type="AlphaFoldDB" id="A0P5K2"/>
<dbReference type="EC" id="6.3.2.13" evidence="7"/>
<dbReference type="SUPFAM" id="SSF53244">
    <property type="entry name" value="MurD-like peptide ligases, peptide-binding domain"/>
    <property type="match status" value="1"/>
</dbReference>
<dbReference type="Pfam" id="PF08245">
    <property type="entry name" value="Mur_ligase_M"/>
    <property type="match status" value="1"/>
</dbReference>
<keyword evidence="2 7" id="KW-0132">Cell division</keyword>
<dbReference type="NCBIfam" id="NF001126">
    <property type="entry name" value="PRK00139.1-4"/>
    <property type="match status" value="1"/>
</dbReference>
<proteinExistence type="inferred from homology"/>
<dbReference type="GO" id="GO:0008360">
    <property type="term" value="P:regulation of cell shape"/>
    <property type="evidence" value="ECO:0007669"/>
    <property type="project" value="UniProtKB-KW"/>
</dbReference>
<comment type="pathway">
    <text evidence="7 8">Cell wall biogenesis; peptidoglycan biosynthesis.</text>
</comment>
<dbReference type="PANTHER" id="PTHR23135:SF4">
    <property type="entry name" value="UDP-N-ACETYLMURAMOYL-L-ALANYL-D-GLUTAMATE--2,6-DIAMINOPIMELATE LIGASE MURE HOMOLOG, CHLOROPLASTIC"/>
    <property type="match status" value="1"/>
</dbReference>
<keyword evidence="4 7" id="KW-0573">Peptidoglycan synthesis</keyword>
<dbReference type="PANTHER" id="PTHR23135">
    <property type="entry name" value="MUR LIGASE FAMILY MEMBER"/>
    <property type="match status" value="1"/>
</dbReference>
<feature type="modified residue" description="N6-carboxylysine" evidence="7">
    <location>
        <position position="210"/>
    </location>
</feature>
<dbReference type="GO" id="GO:0009252">
    <property type="term" value="P:peptidoglycan biosynthetic process"/>
    <property type="evidence" value="ECO:0007669"/>
    <property type="project" value="UniProtKB-UniRule"/>
</dbReference>
<dbReference type="InterPro" id="IPR000713">
    <property type="entry name" value="Mur_ligase_N"/>
</dbReference>
<feature type="binding site" evidence="7">
    <location>
        <position position="451"/>
    </location>
    <ligand>
        <name>meso-2,6-diaminopimelate</name>
        <dbReference type="ChEBI" id="CHEBI:57791"/>
    </ligand>
</feature>
<dbReference type="GO" id="GO:0000287">
    <property type="term" value="F:magnesium ion binding"/>
    <property type="evidence" value="ECO:0007669"/>
    <property type="project" value="UniProtKB-UniRule"/>
</dbReference>
<dbReference type="SUPFAM" id="SSF53623">
    <property type="entry name" value="MurD-like peptide ligases, catalytic domain"/>
    <property type="match status" value="1"/>
</dbReference>
<keyword evidence="7" id="KW-0460">Magnesium</keyword>
<dbReference type="Proteomes" id="UP000054262">
    <property type="component" value="Unassembled WGS sequence"/>
</dbReference>
<feature type="domain" description="Mur ligase C-terminal" evidence="10">
    <location>
        <begin position="323"/>
        <end position="449"/>
    </location>
</feature>
<evidence type="ECO:0000256" key="6">
    <source>
        <dbReference type="ARBA" id="ARBA00023316"/>
    </source>
</evidence>
<sequence length="477" mass="53454">MNEELKKIISEGKDLTLNSQDVKKGSIFIAIVGLEFDGRDYIEEAIKNEASAVIYESANYSKNKAWNVPSFGIENLNQKIAEIAELFFQNPSQSIKVIGVTGTNGKTSVVGWLQQCFSSLNQSAGSIGTLGSGEKNLKKTLNTTPDTIALNRILNDFKKKGIQYAAMEVSSHAIKQNRIANIVFDIKVLTNVTRDHLDYHKTLANYQKIKKQFFSDGECKNFILNIDDCIGQELLMEVDWSEKNLTTYAIDVQADLIAQNIVYKDRKMMFDLLYKDKAYNLSTNVFGTHNVYNILGVIGCLLTYQFSIDQIIKAIELLKSIPGRNEIIQVSKEGWPRVVLDYAHTPDALKNVLQSLRAISDNEIILLFGCGGNRDKGKRRKMALVANEYADKVIVTTDNPRYEDPLEIIKDITKNITTSHVVIESREQAIKKAIGMMEENSILLIAGKGHEQHQEIKGIKHPFSDKDIALLELGGIT</sequence>
<keyword evidence="7" id="KW-0067">ATP-binding</keyword>
<dbReference type="SUPFAM" id="SSF63418">
    <property type="entry name" value="MurE/MurF N-terminal domain"/>
    <property type="match status" value="1"/>
</dbReference>
<feature type="binding site" evidence="7">
    <location>
        <position position="170"/>
    </location>
    <ligand>
        <name>UDP-N-acetyl-alpha-D-muramoyl-L-alanyl-D-glutamate</name>
        <dbReference type="ChEBI" id="CHEBI:83900"/>
    </ligand>
</feature>
<evidence type="ECO:0000259" key="11">
    <source>
        <dbReference type="Pfam" id="PF08245"/>
    </source>
</evidence>
<comment type="PTM">
    <text evidence="7">Carboxylation is probably crucial for Mg(2+) binding and, consequently, for the gamma-phosphate positioning of ATP.</text>
</comment>
<comment type="caution">
    <text evidence="7">Lacks conserved residue(s) required for the propagation of feature annotation.</text>
</comment>
<dbReference type="InterPro" id="IPR004101">
    <property type="entry name" value="Mur_ligase_C"/>
</dbReference>
<comment type="function">
    <text evidence="7">Catalyzes the addition of meso-diaminopimelic acid to the nucleotide precursor UDP-N-acetylmuramoyl-L-alanyl-D-glutamate (UMAG) in the biosynthesis of bacterial cell-wall peptidoglycan.</text>
</comment>
<dbReference type="Gene3D" id="3.90.190.20">
    <property type="entry name" value="Mur ligase, C-terminal domain"/>
    <property type="match status" value="1"/>
</dbReference>
<evidence type="ECO:0000256" key="1">
    <source>
        <dbReference type="ARBA" id="ARBA00005898"/>
    </source>
</evidence>
<evidence type="ECO:0000256" key="3">
    <source>
        <dbReference type="ARBA" id="ARBA00022960"/>
    </source>
</evidence>
<comment type="caution">
    <text evidence="12">The sequence shown here is derived from an EMBL/GenBank/DDBJ whole genome shotgun (WGS) entry which is preliminary data.</text>
</comment>
<keyword evidence="6 7" id="KW-0961">Cell wall biogenesis/degradation</keyword>
<dbReference type="InterPro" id="IPR013221">
    <property type="entry name" value="Mur_ligase_cen"/>
</dbReference>
<keyword evidence="13" id="KW-1185">Reference proteome</keyword>
<dbReference type="Gene3D" id="3.40.1390.10">
    <property type="entry name" value="MurE/MurF, N-terminal domain"/>
    <property type="match status" value="1"/>
</dbReference>
<name>A0P5K2_9PROT</name>
<keyword evidence="7 12" id="KW-0436">Ligase</keyword>
<feature type="binding site" evidence="7">
    <location>
        <position position="374"/>
    </location>
    <ligand>
        <name>meso-2,6-diaminopimelate</name>
        <dbReference type="ChEBI" id="CHEBI:57791"/>
    </ligand>
</feature>
<keyword evidence="7" id="KW-0547">Nucleotide-binding</keyword>
<dbReference type="Pfam" id="PF02875">
    <property type="entry name" value="Mur_ligase_C"/>
    <property type="match status" value="1"/>
</dbReference>
<accession>A0P5K2</accession>
<feature type="binding site" evidence="7">
    <location>
        <begin position="102"/>
        <end position="108"/>
    </location>
    <ligand>
        <name>ATP</name>
        <dbReference type="ChEBI" id="CHEBI:30616"/>
    </ligand>
</feature>
<dbReference type="InterPro" id="IPR005761">
    <property type="entry name" value="UDP-N-AcMur-Glu-dNH2Pim_ligase"/>
</dbReference>
<dbReference type="NCBIfam" id="TIGR01085">
    <property type="entry name" value="murE"/>
    <property type="match status" value="1"/>
</dbReference>
<dbReference type="GO" id="GO:0071555">
    <property type="term" value="P:cell wall organization"/>
    <property type="evidence" value="ECO:0007669"/>
    <property type="project" value="UniProtKB-KW"/>
</dbReference>
<dbReference type="GO" id="GO:0008765">
    <property type="term" value="F:UDP-N-acetylmuramoylalanyl-D-glutamate-2,6-diaminopimelate ligase activity"/>
    <property type="evidence" value="ECO:0007669"/>
    <property type="project" value="UniProtKB-UniRule"/>
</dbReference>
<feature type="binding site" evidence="7">
    <location>
        <position position="447"/>
    </location>
    <ligand>
        <name>meso-2,6-diaminopimelate</name>
        <dbReference type="ChEBI" id="CHEBI:57791"/>
    </ligand>
</feature>
<feature type="binding site" evidence="7">
    <location>
        <position position="176"/>
    </location>
    <ligand>
        <name>UDP-N-acetyl-alpha-D-muramoyl-L-alanyl-D-glutamate</name>
        <dbReference type="ChEBI" id="CHEBI:83900"/>
    </ligand>
</feature>
<feature type="domain" description="Mur ligase N-terminal catalytic" evidence="9">
    <location>
        <begin position="15"/>
        <end position="86"/>
    </location>
</feature>
<feature type="binding site" evidence="7">
    <location>
        <position position="19"/>
    </location>
    <ligand>
        <name>UDP-N-acetyl-alpha-D-muramoyl-L-alanyl-D-glutamate</name>
        <dbReference type="ChEBI" id="CHEBI:83900"/>
    </ligand>
</feature>
<evidence type="ECO:0000256" key="2">
    <source>
        <dbReference type="ARBA" id="ARBA00022618"/>
    </source>
</evidence>
<protein>
    <recommendedName>
        <fullName evidence="7">UDP-N-acetylmuramoyl-L-alanyl-D-glutamate--2,6-diaminopimelate ligase</fullName>
        <ecNumber evidence="7">6.3.2.13</ecNumber>
    </recommendedName>
    <alternativeName>
        <fullName evidence="7">Meso-A2pm-adding enzyme</fullName>
    </alternativeName>
    <alternativeName>
        <fullName evidence="7">Meso-diaminopimelate-adding enzyme</fullName>
    </alternativeName>
    <alternativeName>
        <fullName evidence="7">UDP-MurNAc-L-Ala-D-Glu:meso-diaminopimelate ligase</fullName>
    </alternativeName>
    <alternativeName>
        <fullName evidence="7">UDP-MurNAc-tripeptide synthetase</fullName>
    </alternativeName>
    <alternativeName>
        <fullName evidence="7">UDP-N-acetylmuramyl-tripeptide synthetase</fullName>
    </alternativeName>
</protein>
<keyword evidence="7" id="KW-0963">Cytoplasm</keyword>
<comment type="cofactor">
    <cofactor evidence="7">
        <name>Mg(2+)</name>
        <dbReference type="ChEBI" id="CHEBI:18420"/>
    </cofactor>
</comment>
<feature type="domain" description="Mur ligase central" evidence="11">
    <location>
        <begin position="100"/>
        <end position="300"/>
    </location>
</feature>
<comment type="catalytic activity">
    <reaction evidence="7">
        <text>UDP-N-acetyl-alpha-D-muramoyl-L-alanyl-D-glutamate + meso-2,6-diaminopimelate + ATP = UDP-N-acetyl-alpha-D-muramoyl-L-alanyl-gamma-D-glutamyl-meso-2,6-diaminopimelate + ADP + phosphate + H(+)</text>
        <dbReference type="Rhea" id="RHEA:23676"/>
        <dbReference type="ChEBI" id="CHEBI:15378"/>
        <dbReference type="ChEBI" id="CHEBI:30616"/>
        <dbReference type="ChEBI" id="CHEBI:43474"/>
        <dbReference type="ChEBI" id="CHEBI:57791"/>
        <dbReference type="ChEBI" id="CHEBI:83900"/>
        <dbReference type="ChEBI" id="CHEBI:83905"/>
        <dbReference type="ChEBI" id="CHEBI:456216"/>
        <dbReference type="EC" id="6.3.2.13"/>
    </reaction>
</comment>
<evidence type="ECO:0000256" key="5">
    <source>
        <dbReference type="ARBA" id="ARBA00023306"/>
    </source>
</evidence>
<dbReference type="UniPathway" id="UPA00219"/>
<dbReference type="GO" id="GO:0005737">
    <property type="term" value="C:cytoplasm"/>
    <property type="evidence" value="ECO:0007669"/>
    <property type="project" value="UniProtKB-SubCell"/>
</dbReference>
<dbReference type="InterPro" id="IPR035911">
    <property type="entry name" value="MurE/MurF_N"/>
</dbReference>
<feature type="binding site" evidence="7">
    <location>
        <begin position="398"/>
        <end position="401"/>
    </location>
    <ligand>
        <name>meso-2,6-diaminopimelate</name>
        <dbReference type="ChEBI" id="CHEBI:57791"/>
    </ligand>
</feature>
<dbReference type="InterPro" id="IPR036565">
    <property type="entry name" value="Mur-like_cat_sf"/>
</dbReference>
<reference evidence="12 13" key="1">
    <citation type="submission" date="2006-11" db="EMBL/GenBank/DDBJ databases">
        <authorList>
            <person name="Giovannoni S."/>
            <person name="Vergin K."/>
            <person name="Ferriera S."/>
            <person name="Johnson J."/>
            <person name="Kravitz S."/>
            <person name="Beeson K."/>
            <person name="Sutton G."/>
            <person name="Rogers Y.-H."/>
            <person name="Friedman R."/>
            <person name="Frazier M."/>
            <person name="Venter J.C."/>
        </authorList>
    </citation>
    <scope>NUCLEOTIDE SEQUENCE [LARGE SCALE GENOMIC DNA]</scope>
    <source>
        <strain evidence="12 13">HTCC2181</strain>
    </source>
</reference>
<comment type="similarity">
    <text evidence="1 7">Belongs to the MurCDEF family. MurE subfamily.</text>
</comment>
<feature type="binding site" evidence="7">
    <location>
        <position position="142"/>
    </location>
    <ligand>
        <name>UDP-N-acetyl-alpha-D-muramoyl-L-alanyl-D-glutamate</name>
        <dbReference type="ChEBI" id="CHEBI:83900"/>
    </ligand>
</feature>
<evidence type="ECO:0000259" key="9">
    <source>
        <dbReference type="Pfam" id="PF01225"/>
    </source>
</evidence>
<evidence type="ECO:0000313" key="13">
    <source>
        <dbReference type="Proteomes" id="UP000054262"/>
    </source>
</evidence>
<evidence type="ECO:0000313" key="12">
    <source>
        <dbReference type="EMBL" id="EAV46812.1"/>
    </source>
</evidence>
<dbReference type="HAMAP" id="MF_00208">
    <property type="entry name" value="MurE"/>
    <property type="match status" value="1"/>
</dbReference>
<dbReference type="GO" id="GO:0005524">
    <property type="term" value="F:ATP binding"/>
    <property type="evidence" value="ECO:0007669"/>
    <property type="project" value="UniProtKB-UniRule"/>
</dbReference>
<dbReference type="EMBL" id="AAUX01000001">
    <property type="protein sequence ID" value="EAV46812.1"/>
    <property type="molecule type" value="Genomic_DNA"/>
</dbReference>
<organism evidence="12 13">
    <name type="scientific">Methylophilales bacterium HTCC2181</name>
    <dbReference type="NCBI Taxonomy" id="383631"/>
    <lineage>
        <taxon>Bacteria</taxon>
        <taxon>Pseudomonadati</taxon>
        <taxon>Pseudomonadota</taxon>
        <taxon>Betaproteobacteria</taxon>
        <taxon>Nitrosomonadales</taxon>
        <taxon>OM43 clade</taxon>
    </lineage>
</organism>
<feature type="binding site" evidence="7">
    <location>
        <position position="178"/>
    </location>
    <ligand>
        <name>UDP-N-acetyl-alpha-D-muramoyl-L-alanyl-D-glutamate</name>
        <dbReference type="ChEBI" id="CHEBI:83900"/>
    </ligand>
</feature>
<keyword evidence="3 7" id="KW-0133">Cell shape</keyword>
<evidence type="ECO:0000256" key="7">
    <source>
        <dbReference type="HAMAP-Rule" id="MF_00208"/>
    </source>
</evidence>
<dbReference type="InterPro" id="IPR036615">
    <property type="entry name" value="Mur_ligase_C_dom_sf"/>
</dbReference>
<evidence type="ECO:0000256" key="4">
    <source>
        <dbReference type="ARBA" id="ARBA00022984"/>
    </source>
</evidence>
<dbReference type="Gene3D" id="3.40.1190.10">
    <property type="entry name" value="Mur-like, catalytic domain"/>
    <property type="match status" value="1"/>
</dbReference>
<feature type="binding site" evidence="7">
    <location>
        <position position="17"/>
    </location>
    <ligand>
        <name>UDP-N-acetyl-alpha-D-muramoyl-L-alanyl-D-glutamate</name>
        <dbReference type="ChEBI" id="CHEBI:83900"/>
    </ligand>
</feature>
<comment type="subcellular location">
    <subcellularLocation>
        <location evidence="7 8">Cytoplasm</location>
    </subcellularLocation>
</comment>
<dbReference type="Pfam" id="PF01225">
    <property type="entry name" value="Mur_ligase"/>
    <property type="match status" value="1"/>
</dbReference>
<feature type="binding site" evidence="7">
    <location>
        <begin position="143"/>
        <end position="144"/>
    </location>
    <ligand>
        <name>UDP-N-acetyl-alpha-D-muramoyl-L-alanyl-D-glutamate</name>
        <dbReference type="ChEBI" id="CHEBI:83900"/>
    </ligand>
</feature>
<feature type="short sequence motif" description="Meso-diaminopimelate recognition motif" evidence="7">
    <location>
        <begin position="398"/>
        <end position="401"/>
    </location>
</feature>
<gene>
    <name evidence="7 12" type="primary">murE</name>
    <name evidence="12" type="ORF">MB2181_02025</name>
</gene>
<evidence type="ECO:0000259" key="10">
    <source>
        <dbReference type="Pfam" id="PF02875"/>
    </source>
</evidence>
<keyword evidence="5 7" id="KW-0131">Cell cycle</keyword>
<dbReference type="GO" id="GO:0051301">
    <property type="term" value="P:cell division"/>
    <property type="evidence" value="ECO:0007669"/>
    <property type="project" value="UniProtKB-KW"/>
</dbReference>